<feature type="domain" description="N-acetyltransferase" evidence="1">
    <location>
        <begin position="1"/>
        <end position="120"/>
    </location>
</feature>
<gene>
    <name evidence="2" type="ORF">US91_C0010G0009</name>
</gene>
<dbReference type="Pfam" id="PF00583">
    <property type="entry name" value="Acetyltransf_1"/>
    <property type="match status" value="1"/>
</dbReference>
<dbReference type="InterPro" id="IPR016181">
    <property type="entry name" value="Acyl_CoA_acyltransferase"/>
</dbReference>
<protein>
    <submittedName>
        <fullName evidence="2">GCN5-related N-acetyltransferase</fullName>
    </submittedName>
</protein>
<comment type="caution">
    <text evidence="2">The sequence shown here is derived from an EMBL/GenBank/DDBJ whole genome shotgun (WGS) entry which is preliminary data.</text>
</comment>
<dbReference type="Proteomes" id="UP000034022">
    <property type="component" value="Unassembled WGS sequence"/>
</dbReference>
<proteinExistence type="predicted"/>
<sequence>MIISDLQKTWLVFVDDKLVGALTCIIKNKNEAELTGFYVYPSYQGKGIGKNLYSLALKFSCNRDLVLDIYAHNTNSIEMYNKWGWMLDESRGDNGYFIRHWPEWPKDLEVRCIYMKLKKNKLQQI</sequence>
<dbReference type="PROSITE" id="PS51186">
    <property type="entry name" value="GNAT"/>
    <property type="match status" value="1"/>
</dbReference>
<evidence type="ECO:0000313" key="2">
    <source>
        <dbReference type="EMBL" id="KKQ69713.1"/>
    </source>
</evidence>
<dbReference type="SUPFAM" id="SSF55729">
    <property type="entry name" value="Acyl-CoA N-acyltransferases (Nat)"/>
    <property type="match status" value="1"/>
</dbReference>
<organism evidence="2 3">
    <name type="scientific">Candidatus Falkowbacteria bacterium GW2011_GWE1_38_31</name>
    <dbReference type="NCBI Taxonomy" id="1618638"/>
    <lineage>
        <taxon>Bacteria</taxon>
        <taxon>Candidatus Falkowiibacteriota</taxon>
    </lineage>
</organism>
<evidence type="ECO:0000313" key="3">
    <source>
        <dbReference type="Proteomes" id="UP000034022"/>
    </source>
</evidence>
<dbReference type="Gene3D" id="3.40.630.30">
    <property type="match status" value="1"/>
</dbReference>
<keyword evidence="2" id="KW-0808">Transferase</keyword>
<dbReference type="CDD" id="cd04301">
    <property type="entry name" value="NAT_SF"/>
    <property type="match status" value="1"/>
</dbReference>
<dbReference type="AlphaFoldDB" id="A0A0G0JQ79"/>
<dbReference type="EMBL" id="LBUU01000010">
    <property type="protein sequence ID" value="KKQ69713.1"/>
    <property type="molecule type" value="Genomic_DNA"/>
</dbReference>
<reference evidence="2 3" key="1">
    <citation type="journal article" date="2015" name="Nature">
        <title>rRNA introns, odd ribosomes, and small enigmatic genomes across a large radiation of phyla.</title>
        <authorList>
            <person name="Brown C.T."/>
            <person name="Hug L.A."/>
            <person name="Thomas B.C."/>
            <person name="Sharon I."/>
            <person name="Castelle C.J."/>
            <person name="Singh A."/>
            <person name="Wilkins M.J."/>
            <person name="Williams K.H."/>
            <person name="Banfield J.F."/>
        </authorList>
    </citation>
    <scope>NUCLEOTIDE SEQUENCE [LARGE SCALE GENOMIC DNA]</scope>
</reference>
<dbReference type="InterPro" id="IPR000182">
    <property type="entry name" value="GNAT_dom"/>
</dbReference>
<name>A0A0G0JQ79_9BACT</name>
<accession>A0A0G0JQ79</accession>
<dbReference type="GO" id="GO:0016747">
    <property type="term" value="F:acyltransferase activity, transferring groups other than amino-acyl groups"/>
    <property type="evidence" value="ECO:0007669"/>
    <property type="project" value="InterPro"/>
</dbReference>
<evidence type="ECO:0000259" key="1">
    <source>
        <dbReference type="PROSITE" id="PS51186"/>
    </source>
</evidence>